<evidence type="ECO:0000313" key="2">
    <source>
        <dbReference type="EMBL" id="RXW19645.1"/>
    </source>
</evidence>
<protein>
    <submittedName>
        <fullName evidence="2">Uncharacterized protein</fullName>
    </submittedName>
</protein>
<reference evidence="2 3" key="1">
    <citation type="submission" date="2019-01" db="EMBL/GenBank/DDBJ databases">
        <title>Draft genome sequence of Psathyrella aberdarensis IHI B618.</title>
        <authorList>
            <person name="Buettner E."/>
            <person name="Kellner H."/>
        </authorList>
    </citation>
    <scope>NUCLEOTIDE SEQUENCE [LARGE SCALE GENOMIC DNA]</scope>
    <source>
        <strain evidence="2 3">IHI B618</strain>
    </source>
</reference>
<gene>
    <name evidence="2" type="ORF">EST38_g6204</name>
</gene>
<feature type="region of interest" description="Disordered" evidence="1">
    <location>
        <begin position="86"/>
        <end position="132"/>
    </location>
</feature>
<name>A0A4Q2DLJ9_9AGAR</name>
<evidence type="ECO:0000313" key="3">
    <source>
        <dbReference type="Proteomes" id="UP000290288"/>
    </source>
</evidence>
<sequence length="168" mass="19958">MRWKPDSRMRKEASKKFQDALIMEFNKHYGTDAKNLKSWQTLCAAVNVDPIPDNLAEARQAILGVHVNLVDLTRKRVRYRRSKYPLRGVPWDDGSEYDQSEDDEPEYGESEYGESEDDDSSGDDEWEYGEWKYGESEYDDFKLEDDKDWMKEDNDPYPMPAMHDFDWF</sequence>
<dbReference type="OrthoDB" id="6105938at2759"/>
<dbReference type="AlphaFoldDB" id="A0A4Q2DLJ9"/>
<feature type="region of interest" description="Disordered" evidence="1">
    <location>
        <begin position="147"/>
        <end position="168"/>
    </location>
</feature>
<dbReference type="Proteomes" id="UP000290288">
    <property type="component" value="Unassembled WGS sequence"/>
</dbReference>
<proteinExistence type="predicted"/>
<dbReference type="PANTHER" id="PTHR38846:SF1">
    <property type="entry name" value="C3H1-TYPE DOMAIN-CONTAINING PROTEIN"/>
    <property type="match status" value="1"/>
</dbReference>
<dbReference type="STRING" id="2316362.A0A4Q2DLJ9"/>
<feature type="compositionally biased region" description="Acidic residues" evidence="1">
    <location>
        <begin position="93"/>
        <end position="128"/>
    </location>
</feature>
<dbReference type="EMBL" id="SDEE01000190">
    <property type="protein sequence ID" value="RXW19645.1"/>
    <property type="molecule type" value="Genomic_DNA"/>
</dbReference>
<keyword evidence="3" id="KW-1185">Reference proteome</keyword>
<evidence type="ECO:0000256" key="1">
    <source>
        <dbReference type="SAM" id="MobiDB-lite"/>
    </source>
</evidence>
<comment type="caution">
    <text evidence="2">The sequence shown here is derived from an EMBL/GenBank/DDBJ whole genome shotgun (WGS) entry which is preliminary data.</text>
</comment>
<accession>A0A4Q2DLJ9</accession>
<organism evidence="2 3">
    <name type="scientific">Candolleomyces aberdarensis</name>
    <dbReference type="NCBI Taxonomy" id="2316362"/>
    <lineage>
        <taxon>Eukaryota</taxon>
        <taxon>Fungi</taxon>
        <taxon>Dikarya</taxon>
        <taxon>Basidiomycota</taxon>
        <taxon>Agaricomycotina</taxon>
        <taxon>Agaricomycetes</taxon>
        <taxon>Agaricomycetidae</taxon>
        <taxon>Agaricales</taxon>
        <taxon>Agaricineae</taxon>
        <taxon>Psathyrellaceae</taxon>
        <taxon>Candolleomyces</taxon>
    </lineage>
</organism>
<dbReference type="PANTHER" id="PTHR38846">
    <property type="entry name" value="C3H1-TYPE DOMAIN-CONTAINING PROTEIN"/>
    <property type="match status" value="1"/>
</dbReference>